<dbReference type="RefSeq" id="WP_229733455.1">
    <property type="nucleotide sequence ID" value="NZ_BMGB01000002.1"/>
</dbReference>
<feature type="domain" description="Luciferase-like" evidence="7">
    <location>
        <begin position="31"/>
        <end position="408"/>
    </location>
</feature>
<dbReference type="EMBL" id="BMGB01000002">
    <property type="protein sequence ID" value="GGB14284.1"/>
    <property type="molecule type" value="Genomic_DNA"/>
</dbReference>
<reference evidence="8" key="1">
    <citation type="journal article" date="2014" name="Int. J. Syst. Evol. Microbiol.">
        <title>Complete genome sequence of Corynebacterium casei LMG S-19264T (=DSM 44701T), isolated from a smear-ripened cheese.</title>
        <authorList>
            <consortium name="US DOE Joint Genome Institute (JGI-PGF)"/>
            <person name="Walter F."/>
            <person name="Albersmeier A."/>
            <person name="Kalinowski J."/>
            <person name="Ruckert C."/>
        </authorList>
    </citation>
    <scope>NUCLEOTIDE SEQUENCE</scope>
    <source>
        <strain evidence="8">CGMCC 1.12813</strain>
    </source>
</reference>
<gene>
    <name evidence="8" type="ORF">GCM10010979_30980</name>
</gene>
<dbReference type="AlphaFoldDB" id="A0A916SSM0"/>
<keyword evidence="1 6" id="KW-0285">Flavoprotein</keyword>
<evidence type="ECO:0000313" key="9">
    <source>
        <dbReference type="Proteomes" id="UP000606922"/>
    </source>
</evidence>
<evidence type="ECO:0000313" key="8">
    <source>
        <dbReference type="EMBL" id="GGB14284.1"/>
    </source>
</evidence>
<dbReference type="Pfam" id="PF00296">
    <property type="entry name" value="Bac_luciferase"/>
    <property type="match status" value="1"/>
</dbReference>
<name>A0A916SSM0_9MICO</name>
<dbReference type="Proteomes" id="UP000606922">
    <property type="component" value="Unassembled WGS sequence"/>
</dbReference>
<dbReference type="InterPro" id="IPR011251">
    <property type="entry name" value="Luciferase-like_dom"/>
</dbReference>
<feature type="binding site" evidence="6">
    <location>
        <position position="106"/>
    </location>
    <ligand>
        <name>FMN</name>
        <dbReference type="ChEBI" id="CHEBI:58210"/>
    </ligand>
</feature>
<dbReference type="GO" id="GO:0004497">
    <property type="term" value="F:monooxygenase activity"/>
    <property type="evidence" value="ECO:0007669"/>
    <property type="project" value="UniProtKB-KW"/>
</dbReference>
<comment type="caution">
    <text evidence="8">The sequence shown here is derived from an EMBL/GenBank/DDBJ whole genome shotgun (WGS) entry which is preliminary data.</text>
</comment>
<keyword evidence="4 8" id="KW-0503">Monooxygenase</keyword>
<keyword evidence="2 6" id="KW-0288">FMN</keyword>
<protein>
    <submittedName>
        <fullName evidence="8">Nitrilotriacetate monooxygenase component A</fullName>
    </submittedName>
</protein>
<dbReference type="GO" id="GO:0016705">
    <property type="term" value="F:oxidoreductase activity, acting on paired donors, with incorporation or reduction of molecular oxygen"/>
    <property type="evidence" value="ECO:0007669"/>
    <property type="project" value="InterPro"/>
</dbReference>
<feature type="binding site" evidence="6">
    <location>
        <position position="231"/>
    </location>
    <ligand>
        <name>FMN</name>
        <dbReference type="ChEBI" id="CHEBI:58210"/>
    </ligand>
</feature>
<sequence length="482" mass="51560">MTINGQQLPPREGHLVLGATVRTLGAWPSGWRVPGAHGNPADDPTILRRTALTAEAAGLDFLFFGDWLATAAEFEHTDPYLLARIEPFAAVSYLAAVTERIGLVATVSSAHAEPYTTARSSASIDVLSGGRVALCVATGAEARSASNFGWDTVHSDADRFAAAGEFIDILRGLWDSWEDGAFIADAASGRLIDGSKLHPLNYVGAYRASAGPLNTVRPPQGHPPIAVVGGSVNARRLAARDADLLFASPRTFDEAVEQYVSSRQQVAREGRSVRDFRIVTPILPIVAETREAAWAIYDELVALVPLPDEPLSDVRLQLPSNRTFRTLASVLGVPLTSVALDDSVPTRVAARFSSLGAQLVEAVRARSGRVVGGERPVTYRHLLVAHAVTAPVLVGSAADVADHFETWFRARAVDGFTVLSAVTSAVSSETAIDSFEAFATLVVPELQRRGLFRTAYEGSTLRDHLALPAVPNSHLRVQLQTL</sequence>
<proteinExistence type="inferred from homology"/>
<dbReference type="NCBIfam" id="TIGR03860">
    <property type="entry name" value="FMN_nitrolo"/>
    <property type="match status" value="1"/>
</dbReference>
<reference evidence="8" key="2">
    <citation type="submission" date="2020-09" db="EMBL/GenBank/DDBJ databases">
        <authorList>
            <person name="Sun Q."/>
            <person name="Zhou Y."/>
        </authorList>
    </citation>
    <scope>NUCLEOTIDE SEQUENCE</scope>
    <source>
        <strain evidence="8">CGMCC 1.12813</strain>
    </source>
</reference>
<evidence type="ECO:0000256" key="4">
    <source>
        <dbReference type="ARBA" id="ARBA00023033"/>
    </source>
</evidence>
<dbReference type="Gene3D" id="3.20.20.30">
    <property type="entry name" value="Luciferase-like domain"/>
    <property type="match status" value="1"/>
</dbReference>
<organism evidence="8 9">
    <name type="scientific">Conyzicola nivalis</name>
    <dbReference type="NCBI Taxonomy" id="1477021"/>
    <lineage>
        <taxon>Bacteria</taxon>
        <taxon>Bacillati</taxon>
        <taxon>Actinomycetota</taxon>
        <taxon>Actinomycetes</taxon>
        <taxon>Micrococcales</taxon>
        <taxon>Microbacteriaceae</taxon>
        <taxon>Conyzicola</taxon>
    </lineage>
</organism>
<dbReference type="InterPro" id="IPR036661">
    <property type="entry name" value="Luciferase-like_sf"/>
</dbReference>
<keyword evidence="9" id="KW-1185">Reference proteome</keyword>
<evidence type="ECO:0000256" key="2">
    <source>
        <dbReference type="ARBA" id="ARBA00022643"/>
    </source>
</evidence>
<dbReference type="SUPFAM" id="SSF51679">
    <property type="entry name" value="Bacterial luciferase-like"/>
    <property type="match status" value="1"/>
</dbReference>
<evidence type="ECO:0000256" key="1">
    <source>
        <dbReference type="ARBA" id="ARBA00022630"/>
    </source>
</evidence>
<evidence type="ECO:0000256" key="5">
    <source>
        <dbReference type="ARBA" id="ARBA00033748"/>
    </source>
</evidence>
<dbReference type="PANTHER" id="PTHR30011">
    <property type="entry name" value="ALKANESULFONATE MONOOXYGENASE-RELATED"/>
    <property type="match status" value="1"/>
</dbReference>
<comment type="similarity">
    <text evidence="5">Belongs to the NtaA/SnaA/DszA monooxygenase family.</text>
</comment>
<evidence type="ECO:0000259" key="7">
    <source>
        <dbReference type="Pfam" id="PF00296"/>
    </source>
</evidence>
<dbReference type="PANTHER" id="PTHR30011:SF16">
    <property type="entry name" value="C2H2 FINGER DOMAIN TRANSCRIPTION FACTOR (EUROFUNG)-RELATED"/>
    <property type="match status" value="1"/>
</dbReference>
<feature type="binding site" evidence="6">
    <location>
        <position position="66"/>
    </location>
    <ligand>
        <name>FMN</name>
        <dbReference type="ChEBI" id="CHEBI:58210"/>
    </ligand>
</feature>
<dbReference type="InterPro" id="IPR051260">
    <property type="entry name" value="Diverse_substr_monoxygenases"/>
</dbReference>
<dbReference type="PIRSF" id="PIRSF000337">
    <property type="entry name" value="NTA_MOA"/>
    <property type="match status" value="1"/>
</dbReference>
<accession>A0A916SSM0</accession>
<keyword evidence="3" id="KW-0560">Oxidoreductase</keyword>
<evidence type="ECO:0000256" key="6">
    <source>
        <dbReference type="PIRSR" id="PIRSR000337-1"/>
    </source>
</evidence>
<evidence type="ECO:0000256" key="3">
    <source>
        <dbReference type="ARBA" id="ARBA00023002"/>
    </source>
</evidence>
<dbReference type="InterPro" id="IPR016215">
    <property type="entry name" value="NTA_MOA"/>
</dbReference>